<dbReference type="Proteomes" id="UP000777784">
    <property type="component" value="Unassembled WGS sequence"/>
</dbReference>
<dbReference type="EMBL" id="JAHJDP010000119">
    <property type="protein sequence ID" value="MBU2693382.1"/>
    <property type="molecule type" value="Genomic_DNA"/>
</dbReference>
<proteinExistence type="predicted"/>
<name>A0A948W5J8_UNCEI</name>
<accession>A0A948W5J8</accession>
<dbReference type="AlphaFoldDB" id="A0A948W5J8"/>
<reference evidence="1" key="1">
    <citation type="submission" date="2021-05" db="EMBL/GenBank/DDBJ databases">
        <title>Energy efficiency and biological interactions define the core microbiome of deep oligotrophic groundwater.</title>
        <authorList>
            <person name="Mehrshad M."/>
            <person name="Lopez-Fernandez M."/>
            <person name="Bell E."/>
            <person name="Bernier-Latmani R."/>
            <person name="Bertilsson S."/>
            <person name="Dopson M."/>
        </authorList>
    </citation>
    <scope>NUCLEOTIDE SEQUENCE</scope>
    <source>
        <strain evidence="1">Modern_marine.mb.64</strain>
    </source>
</reference>
<evidence type="ECO:0000313" key="2">
    <source>
        <dbReference type="Proteomes" id="UP000777784"/>
    </source>
</evidence>
<evidence type="ECO:0000313" key="1">
    <source>
        <dbReference type="EMBL" id="MBU2693382.1"/>
    </source>
</evidence>
<organism evidence="1 2">
    <name type="scientific">Eiseniibacteriota bacterium</name>
    <dbReference type="NCBI Taxonomy" id="2212470"/>
    <lineage>
        <taxon>Bacteria</taxon>
        <taxon>Candidatus Eiseniibacteriota</taxon>
    </lineage>
</organism>
<gene>
    <name evidence="1" type="ORF">KJ970_20880</name>
</gene>
<comment type="caution">
    <text evidence="1">The sequence shown here is derived from an EMBL/GenBank/DDBJ whole genome shotgun (WGS) entry which is preliminary data.</text>
</comment>
<sequence>MLLPEPKTSSRHIERFNRTLREEALNHFIFLGVDHIRRVIVSDQDNYALLLVSSWAFPEVPT</sequence>
<protein>
    <submittedName>
        <fullName evidence="1">Transposase</fullName>
    </submittedName>
</protein>